<evidence type="ECO:0000313" key="6">
    <source>
        <dbReference type="EMBL" id="ALU25657.1"/>
    </source>
</evidence>
<evidence type="ECO:0000256" key="4">
    <source>
        <dbReference type="ARBA" id="ARBA00022967"/>
    </source>
</evidence>
<protein>
    <submittedName>
        <fullName evidence="6">Heme ABC transporter ATP-binding protein</fullName>
    </submittedName>
</protein>
<comment type="function">
    <text evidence="5">Part of the ABC transporter complex HmuTUV involved in hemin import. Responsible for energy coupling to the transport system.</text>
</comment>
<dbReference type="PROSITE" id="PS50893">
    <property type="entry name" value="ABC_TRANSPORTER_2"/>
    <property type="match status" value="1"/>
</dbReference>
<keyword evidence="1" id="KW-0813">Transport</keyword>
<evidence type="ECO:0000256" key="1">
    <source>
        <dbReference type="ARBA" id="ARBA00022448"/>
    </source>
</evidence>
<keyword evidence="4" id="KW-1278">Translocase</keyword>
<dbReference type="Pfam" id="PF00005">
    <property type="entry name" value="ABC_tran"/>
    <property type="match status" value="1"/>
</dbReference>
<dbReference type="NCBIfam" id="NF010068">
    <property type="entry name" value="PRK13548.1"/>
    <property type="match status" value="1"/>
</dbReference>
<dbReference type="EMBL" id="CP013690">
    <property type="protein sequence ID" value="ALU25657.1"/>
    <property type="molecule type" value="Genomic_DNA"/>
</dbReference>
<dbReference type="eggNOG" id="COG1120">
    <property type="taxonomic scope" value="Bacteria"/>
</dbReference>
<evidence type="ECO:0000256" key="3">
    <source>
        <dbReference type="ARBA" id="ARBA00022840"/>
    </source>
</evidence>
<proteinExistence type="predicted"/>
<dbReference type="GO" id="GO:0005524">
    <property type="term" value="F:ATP binding"/>
    <property type="evidence" value="ECO:0007669"/>
    <property type="project" value="UniProtKB-KW"/>
</dbReference>
<dbReference type="Proteomes" id="UP000069030">
    <property type="component" value="Chromosome"/>
</dbReference>
<name>A0A0S7EE15_9FLAO</name>
<dbReference type="Gene3D" id="3.40.50.300">
    <property type="entry name" value="P-loop containing nucleotide triphosphate hydrolases"/>
    <property type="match status" value="1"/>
</dbReference>
<organism evidence="6 7">
    <name type="scientific">Myroides odoratimimus</name>
    <dbReference type="NCBI Taxonomy" id="76832"/>
    <lineage>
        <taxon>Bacteria</taxon>
        <taxon>Pseudomonadati</taxon>
        <taxon>Bacteroidota</taxon>
        <taxon>Flavobacteriia</taxon>
        <taxon>Flavobacteriales</taxon>
        <taxon>Flavobacteriaceae</taxon>
        <taxon>Myroides</taxon>
    </lineage>
</organism>
<reference evidence="6 7" key="1">
    <citation type="journal article" date="2016" name="J. Zhejiang Univ. Sci. B">
        <title>Antibiotic resistance mechanisms of Myroides sp.</title>
        <authorList>
            <person name="Hu S."/>
            <person name="Yuan S."/>
            <person name="Qu H."/>
            <person name="Jiang T."/>
            <person name="Zhou Y."/>
            <person name="Wang M."/>
            <person name="Ming D."/>
        </authorList>
    </citation>
    <scope>NUCLEOTIDE SEQUENCE [LARGE SCALE GENOMIC DNA]</scope>
    <source>
        <strain evidence="6 7">PR63039</strain>
    </source>
</reference>
<evidence type="ECO:0000256" key="2">
    <source>
        <dbReference type="ARBA" id="ARBA00022741"/>
    </source>
</evidence>
<dbReference type="SMART" id="SM00382">
    <property type="entry name" value="AAA"/>
    <property type="match status" value="1"/>
</dbReference>
<dbReference type="SUPFAM" id="SSF52540">
    <property type="entry name" value="P-loop containing nucleoside triphosphate hydrolases"/>
    <property type="match status" value="1"/>
</dbReference>
<evidence type="ECO:0000313" key="7">
    <source>
        <dbReference type="Proteomes" id="UP000069030"/>
    </source>
</evidence>
<dbReference type="PANTHER" id="PTHR42794">
    <property type="entry name" value="HEMIN IMPORT ATP-BINDING PROTEIN HMUV"/>
    <property type="match status" value="1"/>
</dbReference>
<dbReference type="InterPro" id="IPR027417">
    <property type="entry name" value="P-loop_NTPase"/>
</dbReference>
<dbReference type="InterPro" id="IPR003593">
    <property type="entry name" value="AAA+_ATPase"/>
</dbReference>
<keyword evidence="2" id="KW-0547">Nucleotide-binding</keyword>
<evidence type="ECO:0000256" key="5">
    <source>
        <dbReference type="ARBA" id="ARBA00037066"/>
    </source>
</evidence>
<gene>
    <name evidence="6" type="ORF">AS202_05695</name>
</gene>
<accession>A0A0S7EE15</accession>
<dbReference type="AlphaFoldDB" id="A0A0S7EE15"/>
<dbReference type="RefSeq" id="WP_006257883.1">
    <property type="nucleotide sequence ID" value="NZ_BCMQ01000002.1"/>
</dbReference>
<dbReference type="GO" id="GO:0016887">
    <property type="term" value="F:ATP hydrolysis activity"/>
    <property type="evidence" value="ECO:0007669"/>
    <property type="project" value="InterPro"/>
</dbReference>
<dbReference type="PANTHER" id="PTHR42794:SF1">
    <property type="entry name" value="HEMIN IMPORT ATP-BINDING PROTEIN HMUV"/>
    <property type="match status" value="1"/>
</dbReference>
<dbReference type="CDD" id="cd03214">
    <property type="entry name" value="ABC_Iron-Siderophores_B12_Hemin"/>
    <property type="match status" value="1"/>
</dbReference>
<sequence length="258" mass="29340">MIEAFKINYLAKGNYIINDIDFECKEGEFIAILGPNGAGKSTFLSILADELHEKGNKVLLKSCEYPKWCTKELPKHKAKFSQHHNGDIPLNVEDVVMMGRYPYFDHIPTEEDKTAVQQSMDCIDICPLQHREYNHLSGGEKQRVHLARVLSQLNNNVENKLLFLDEPLNNLDVLHQHRIMDIIKEFTSKGNTAIVVIHDLNLAAQYADKILLLQKGKKVIYDTPAEVLTQEIISEVYNFPCVVTKNPVSNNPLIIFGI</sequence>
<dbReference type="KEGG" id="mod:AS202_05695"/>
<dbReference type="InterPro" id="IPR003439">
    <property type="entry name" value="ABC_transporter-like_ATP-bd"/>
</dbReference>
<keyword evidence="3 6" id="KW-0067">ATP-binding</keyword>